<evidence type="ECO:0000256" key="13">
    <source>
        <dbReference type="PIRSR" id="PIRSR006769-1"/>
    </source>
</evidence>
<evidence type="ECO:0000256" key="9">
    <source>
        <dbReference type="ARBA" id="ARBA00022857"/>
    </source>
</evidence>
<evidence type="ECO:0000256" key="4">
    <source>
        <dbReference type="ARBA" id="ARBA00005259"/>
    </source>
</evidence>
<dbReference type="GO" id="GO:0009231">
    <property type="term" value="P:riboflavin biosynthetic process"/>
    <property type="evidence" value="ECO:0007669"/>
    <property type="project" value="UniProtKB-UniPathway"/>
</dbReference>
<keyword evidence="8 12" id="KW-0862">Zinc</keyword>
<name>A0A4V6AMT1_9FLAO</name>
<dbReference type="GO" id="GO:0008835">
    <property type="term" value="F:diaminohydroxyphosphoribosylaminopyrimidine deaminase activity"/>
    <property type="evidence" value="ECO:0007669"/>
    <property type="project" value="UniProtKB-EC"/>
</dbReference>
<dbReference type="InterPro" id="IPR002734">
    <property type="entry name" value="RibDG_C"/>
</dbReference>
<dbReference type="SUPFAM" id="SSF53927">
    <property type="entry name" value="Cytidine deaminase-like"/>
    <property type="match status" value="1"/>
</dbReference>
<evidence type="ECO:0000313" key="17">
    <source>
        <dbReference type="EMBL" id="TKS57705.1"/>
    </source>
</evidence>
<dbReference type="Gene3D" id="3.40.140.10">
    <property type="entry name" value="Cytidine Deaminase, domain 2"/>
    <property type="match status" value="1"/>
</dbReference>
<feature type="binding site" evidence="14">
    <location>
        <position position="284"/>
    </location>
    <ligand>
        <name>substrate</name>
    </ligand>
</feature>
<feature type="binding site" evidence="14">
    <location>
        <position position="186"/>
    </location>
    <ligand>
        <name>substrate</name>
    </ligand>
</feature>
<comment type="catalytic activity">
    <reaction evidence="12">
        <text>5-amino-6-(5-phospho-D-ribitylamino)uracil + NADP(+) = 5-amino-6-(5-phospho-D-ribosylamino)uracil + NADPH + H(+)</text>
        <dbReference type="Rhea" id="RHEA:17845"/>
        <dbReference type="ChEBI" id="CHEBI:15378"/>
        <dbReference type="ChEBI" id="CHEBI:57783"/>
        <dbReference type="ChEBI" id="CHEBI:58349"/>
        <dbReference type="ChEBI" id="CHEBI:58421"/>
        <dbReference type="ChEBI" id="CHEBI:58453"/>
        <dbReference type="EC" id="1.1.1.193"/>
    </reaction>
</comment>
<dbReference type="EC" id="3.5.4.26" evidence="12"/>
<evidence type="ECO:0000256" key="1">
    <source>
        <dbReference type="ARBA" id="ARBA00002151"/>
    </source>
</evidence>
<gene>
    <name evidence="17" type="primary">ribD</name>
    <name evidence="17" type="ORF">FCN74_03540</name>
</gene>
<comment type="pathway">
    <text evidence="2 12">Cofactor biosynthesis; riboflavin biosynthesis; 5-amino-6-(D-ribitylamino)uracil from GTP: step 2/4.</text>
</comment>
<evidence type="ECO:0000256" key="14">
    <source>
        <dbReference type="PIRSR" id="PIRSR006769-2"/>
    </source>
</evidence>
<keyword evidence="18" id="KW-1185">Reference proteome</keyword>
<dbReference type="InterPro" id="IPR024072">
    <property type="entry name" value="DHFR-like_dom_sf"/>
</dbReference>
<evidence type="ECO:0000256" key="7">
    <source>
        <dbReference type="ARBA" id="ARBA00022723"/>
    </source>
</evidence>
<evidence type="ECO:0000256" key="12">
    <source>
        <dbReference type="PIRNR" id="PIRNR006769"/>
    </source>
</evidence>
<sequence>MTRCIDLAKNGLGQTYPNPMVGCVVVYEDKIIAEGWHHRAGQAHAEVNAIEQIKDEDLIKNATLYVSLEPCSHFGKTPPCADLIVDKGFKKIVIGSIDPFAKVKGKGIQKLMANDCEVVLGVLEDECLDLNKRFMTFHNHKRPYIILKWAESQDGFLSPFEFGKDQHQNPVWLTNTYSKQLVHQWRSEEQAILVGTHTVLMDNPALTTRLWKGKHPLRVVIDKDLKIPNSAKIFSDEAQTLVFTAHQKSKFKTTEFCQIDFDQPVLPQLLNELYSRDIQSLIVEGGQATLQAFIDANLWDEARVFKSPKQLKVGTHSPHFKAQLFQKEQIVEDELKLFKPIK</sequence>
<feature type="binding site" evidence="15">
    <location>
        <position position="44"/>
    </location>
    <ligand>
        <name>Zn(2+)</name>
        <dbReference type="ChEBI" id="CHEBI:29105"/>
        <note>catalytic</note>
    </ligand>
</feature>
<comment type="pathway">
    <text evidence="3 12">Cofactor biosynthesis; riboflavin biosynthesis; 5-amino-6-(D-ribitylamino)uracil from GTP: step 3/4.</text>
</comment>
<dbReference type="PIRSF" id="PIRSF006769">
    <property type="entry name" value="RibD"/>
    <property type="match status" value="1"/>
</dbReference>
<dbReference type="InterPro" id="IPR002125">
    <property type="entry name" value="CMP_dCMP_dom"/>
</dbReference>
<evidence type="ECO:0000256" key="15">
    <source>
        <dbReference type="PIRSR" id="PIRSR006769-3"/>
    </source>
</evidence>
<evidence type="ECO:0000256" key="8">
    <source>
        <dbReference type="ARBA" id="ARBA00022833"/>
    </source>
</evidence>
<evidence type="ECO:0000256" key="2">
    <source>
        <dbReference type="ARBA" id="ARBA00004882"/>
    </source>
</evidence>
<dbReference type="PROSITE" id="PS00903">
    <property type="entry name" value="CYT_DCMP_DEAMINASES_1"/>
    <property type="match status" value="1"/>
</dbReference>
<comment type="similarity">
    <text evidence="5 12">In the C-terminal section; belongs to the HTP reductase family.</text>
</comment>
<dbReference type="PANTHER" id="PTHR38011">
    <property type="entry name" value="DIHYDROFOLATE REDUCTASE FAMILY PROTEIN (AFU_ORTHOLOGUE AFUA_8G06820)"/>
    <property type="match status" value="1"/>
</dbReference>
<feature type="binding site" evidence="14">
    <location>
        <position position="206"/>
    </location>
    <ligand>
        <name>substrate</name>
    </ligand>
</feature>
<keyword evidence="9 12" id="KW-0521">NADP</keyword>
<dbReference type="InterPro" id="IPR016192">
    <property type="entry name" value="APOBEC/CMP_deaminase_Zn-bd"/>
</dbReference>
<feature type="domain" description="CMP/dCMP-type deaminase" evidence="16">
    <location>
        <begin position="1"/>
        <end position="119"/>
    </location>
</feature>
<feature type="binding site" evidence="14">
    <location>
        <begin position="286"/>
        <end position="292"/>
    </location>
    <ligand>
        <name>NADP(+)</name>
        <dbReference type="ChEBI" id="CHEBI:58349"/>
    </ligand>
</feature>
<dbReference type="InterPro" id="IPR004794">
    <property type="entry name" value="Eubact_RibD"/>
</dbReference>
<dbReference type="OrthoDB" id="9800865at2"/>
<evidence type="ECO:0000313" key="18">
    <source>
        <dbReference type="Proteomes" id="UP000306552"/>
    </source>
</evidence>
<dbReference type="Pfam" id="PF00383">
    <property type="entry name" value="dCMP_cyt_deam_1"/>
    <property type="match status" value="1"/>
</dbReference>
<evidence type="ECO:0000256" key="11">
    <source>
        <dbReference type="ARBA" id="ARBA00023268"/>
    </source>
</evidence>
<protein>
    <recommendedName>
        <fullName evidence="12">Riboflavin biosynthesis protein RibD</fullName>
    </recommendedName>
    <domain>
        <recommendedName>
            <fullName evidence="12">Diaminohydroxyphosphoribosylaminopyrimidine deaminase</fullName>
            <shortName evidence="12">DRAP deaminase</shortName>
            <ecNumber evidence="12">3.5.4.26</ecNumber>
        </recommendedName>
        <alternativeName>
            <fullName evidence="12">Riboflavin-specific deaminase</fullName>
        </alternativeName>
    </domain>
    <domain>
        <recommendedName>
            <fullName evidence="12">5-amino-6-(5-phosphoribosylamino)uracil reductase</fullName>
            <ecNumber evidence="12">1.1.1.193</ecNumber>
        </recommendedName>
        <alternativeName>
            <fullName evidence="12">HTP reductase</fullName>
        </alternativeName>
    </domain>
</protein>
<dbReference type="SUPFAM" id="SSF53597">
    <property type="entry name" value="Dihydrofolate reductase-like"/>
    <property type="match status" value="1"/>
</dbReference>
<reference evidence="17 18" key="1">
    <citation type="submission" date="2019-04" db="EMBL/GenBank/DDBJ databases">
        <title>Psychroflexus halotolerans sp. nov., isolated from a marine solar saltern.</title>
        <authorList>
            <person name="Feng X."/>
        </authorList>
    </citation>
    <scope>NUCLEOTIDE SEQUENCE [LARGE SCALE GENOMIC DNA]</scope>
    <source>
        <strain evidence="17 18">WDS2C27</strain>
    </source>
</reference>
<dbReference type="EMBL" id="SWMU01000001">
    <property type="protein sequence ID" value="TKS57705.1"/>
    <property type="molecule type" value="Genomic_DNA"/>
</dbReference>
<comment type="catalytic activity">
    <reaction evidence="12">
        <text>2,5-diamino-6-hydroxy-4-(5-phosphoribosylamino)-pyrimidine + H2O + H(+) = 5-amino-6-(5-phospho-D-ribosylamino)uracil + NH4(+)</text>
        <dbReference type="Rhea" id="RHEA:21868"/>
        <dbReference type="ChEBI" id="CHEBI:15377"/>
        <dbReference type="ChEBI" id="CHEBI:15378"/>
        <dbReference type="ChEBI" id="CHEBI:28938"/>
        <dbReference type="ChEBI" id="CHEBI:58453"/>
        <dbReference type="ChEBI" id="CHEBI:58614"/>
        <dbReference type="EC" id="3.5.4.26"/>
    </reaction>
</comment>
<dbReference type="Pfam" id="PF01872">
    <property type="entry name" value="RibD_C"/>
    <property type="match status" value="1"/>
</dbReference>
<dbReference type="UniPathway" id="UPA00275">
    <property type="reaction ID" value="UER00401"/>
</dbReference>
<feature type="binding site" evidence="14">
    <location>
        <position position="150"/>
    </location>
    <ligand>
        <name>NADP(+)</name>
        <dbReference type="ChEBI" id="CHEBI:58349"/>
    </ligand>
</feature>
<evidence type="ECO:0000256" key="3">
    <source>
        <dbReference type="ARBA" id="ARBA00004910"/>
    </source>
</evidence>
<dbReference type="GO" id="GO:0008703">
    <property type="term" value="F:5-amino-6-(5-phosphoribosylamino)uracil reductase activity"/>
    <property type="evidence" value="ECO:0007669"/>
    <property type="project" value="UniProtKB-EC"/>
</dbReference>
<evidence type="ECO:0000256" key="5">
    <source>
        <dbReference type="ARBA" id="ARBA00007417"/>
    </source>
</evidence>
<feature type="binding site" evidence="14">
    <location>
        <position position="198"/>
    </location>
    <ligand>
        <name>NADP(+)</name>
        <dbReference type="ChEBI" id="CHEBI:58349"/>
    </ligand>
</feature>
<keyword evidence="11" id="KW-0511">Multifunctional enzyme</keyword>
<dbReference type="PANTHER" id="PTHR38011:SF7">
    <property type="entry name" value="2,5-DIAMINO-6-RIBOSYLAMINO-4(3H)-PYRIMIDINONE 5'-PHOSPHATE REDUCTASE"/>
    <property type="match status" value="1"/>
</dbReference>
<feature type="binding site" evidence="14">
    <location>
        <position position="202"/>
    </location>
    <ligand>
        <name>NADP(+)</name>
        <dbReference type="ChEBI" id="CHEBI:58349"/>
    </ligand>
</feature>
<comment type="cofactor">
    <cofactor evidence="12 15">
        <name>Zn(2+)</name>
        <dbReference type="ChEBI" id="CHEBI:29105"/>
    </cofactor>
    <text evidence="12 15">Binds 1 zinc ion.</text>
</comment>
<keyword evidence="6 12" id="KW-0686">Riboflavin biosynthesis</keyword>
<keyword evidence="12 17" id="KW-0378">Hydrolase</keyword>
<evidence type="ECO:0000259" key="16">
    <source>
        <dbReference type="PROSITE" id="PS51747"/>
    </source>
</evidence>
<feature type="binding site" evidence="14">
    <location>
        <position position="209"/>
    </location>
    <ligand>
        <name>substrate</name>
    </ligand>
</feature>
<feature type="active site" description="Proton donor" evidence="13">
    <location>
        <position position="46"/>
    </location>
</feature>
<proteinExistence type="inferred from homology"/>
<comment type="caution">
    <text evidence="17">The sequence shown here is derived from an EMBL/GenBank/DDBJ whole genome shotgun (WGS) entry which is preliminary data.</text>
</comment>
<dbReference type="AlphaFoldDB" id="A0A4V6AMT1"/>
<dbReference type="Gene3D" id="3.40.430.10">
    <property type="entry name" value="Dihydrofolate Reductase, subunit A"/>
    <property type="match status" value="1"/>
</dbReference>
<feature type="binding site" evidence="14">
    <location>
        <position position="172"/>
    </location>
    <ligand>
        <name>NADP(+)</name>
        <dbReference type="ChEBI" id="CHEBI:58349"/>
    </ligand>
</feature>
<accession>A0A4V6AMT1</accession>
<comment type="similarity">
    <text evidence="4 12">In the N-terminal section; belongs to the cytidine and deoxycytidylate deaminase family.</text>
</comment>
<dbReference type="NCBIfam" id="TIGR00326">
    <property type="entry name" value="eubact_ribD"/>
    <property type="match status" value="1"/>
</dbReference>
<dbReference type="GO" id="GO:0008270">
    <property type="term" value="F:zinc ion binding"/>
    <property type="evidence" value="ECO:0007669"/>
    <property type="project" value="InterPro"/>
</dbReference>
<evidence type="ECO:0000256" key="10">
    <source>
        <dbReference type="ARBA" id="ARBA00023002"/>
    </source>
</evidence>
<dbReference type="PROSITE" id="PS51747">
    <property type="entry name" value="CYT_DCMP_DEAMINASES_2"/>
    <property type="match status" value="1"/>
</dbReference>
<keyword evidence="7 12" id="KW-0479">Metal-binding</keyword>
<feature type="binding site" evidence="15">
    <location>
        <position position="71"/>
    </location>
    <ligand>
        <name>Zn(2+)</name>
        <dbReference type="ChEBI" id="CHEBI:29105"/>
        <note>catalytic</note>
    </ligand>
</feature>
<organism evidence="17 18">
    <name type="scientific">Mesohalobacter halotolerans</name>
    <dbReference type="NCBI Taxonomy" id="1883405"/>
    <lineage>
        <taxon>Bacteria</taxon>
        <taxon>Pseudomonadati</taxon>
        <taxon>Bacteroidota</taxon>
        <taxon>Flavobacteriia</taxon>
        <taxon>Flavobacteriales</taxon>
        <taxon>Flavobacteriaceae</taxon>
        <taxon>Mesohalobacter</taxon>
    </lineage>
</organism>
<keyword evidence="10 12" id="KW-0560">Oxidoreductase</keyword>
<dbReference type="InterPro" id="IPR016193">
    <property type="entry name" value="Cytidine_deaminase-like"/>
</dbReference>
<dbReference type="InterPro" id="IPR050765">
    <property type="entry name" value="Riboflavin_Biosynth_HTPR"/>
</dbReference>
<dbReference type="EC" id="1.1.1.193" evidence="12"/>
<feature type="binding site" evidence="15">
    <location>
        <position position="80"/>
    </location>
    <ligand>
        <name>Zn(2+)</name>
        <dbReference type="ChEBI" id="CHEBI:29105"/>
        <note>catalytic</note>
    </ligand>
</feature>
<comment type="function">
    <text evidence="1 12">Converts 2,5-diamino-6-(ribosylamino)-4(3h)-pyrimidinone 5'-phosphate into 5-amino-6-(ribosylamino)-2,4(1h,3h)-pyrimidinedione 5'-phosphate.</text>
</comment>
<evidence type="ECO:0000256" key="6">
    <source>
        <dbReference type="ARBA" id="ARBA00022619"/>
    </source>
</evidence>
<dbReference type="Proteomes" id="UP000306552">
    <property type="component" value="Unassembled WGS sequence"/>
</dbReference>
<dbReference type="CDD" id="cd01284">
    <property type="entry name" value="Riboflavin_deaminase-reductase"/>
    <property type="match status" value="1"/>
</dbReference>